<keyword evidence="1" id="KW-0812">Transmembrane</keyword>
<protein>
    <submittedName>
        <fullName evidence="2">Uncharacterized protein</fullName>
    </submittedName>
</protein>
<dbReference type="AlphaFoldDB" id="A0A0C1GZ18"/>
<evidence type="ECO:0000313" key="2">
    <source>
        <dbReference type="EMBL" id="KIC70834.1"/>
    </source>
</evidence>
<accession>A0A0C1GZ18</accession>
<gene>
    <name evidence="2" type="ORF">DB44_FM00080</name>
</gene>
<organism evidence="2 3">
    <name type="scientific">Candidatus Protochlamydia amoebophila</name>
    <dbReference type="NCBI Taxonomy" id="362787"/>
    <lineage>
        <taxon>Bacteria</taxon>
        <taxon>Pseudomonadati</taxon>
        <taxon>Chlamydiota</taxon>
        <taxon>Chlamydiia</taxon>
        <taxon>Parachlamydiales</taxon>
        <taxon>Parachlamydiaceae</taxon>
        <taxon>Candidatus Protochlamydia</taxon>
    </lineage>
</organism>
<feature type="transmembrane region" description="Helical" evidence="1">
    <location>
        <begin position="12"/>
        <end position="35"/>
    </location>
</feature>
<dbReference type="Proteomes" id="UP000031465">
    <property type="component" value="Unassembled WGS sequence"/>
</dbReference>
<proteinExistence type="predicted"/>
<comment type="caution">
    <text evidence="2">The sequence shown here is derived from an EMBL/GenBank/DDBJ whole genome shotgun (WGS) entry which is preliminary data.</text>
</comment>
<reference evidence="2 3" key="1">
    <citation type="journal article" date="2014" name="Mol. Biol. Evol.">
        <title>Massive expansion of Ubiquitination-related gene families within the Chlamydiae.</title>
        <authorList>
            <person name="Domman D."/>
            <person name="Collingro A."/>
            <person name="Lagkouvardos I."/>
            <person name="Gehre L."/>
            <person name="Weinmaier T."/>
            <person name="Rattei T."/>
            <person name="Subtil A."/>
            <person name="Horn M."/>
        </authorList>
    </citation>
    <scope>NUCLEOTIDE SEQUENCE [LARGE SCALE GENOMIC DNA]</scope>
    <source>
        <strain evidence="2 3">EI2</strain>
    </source>
</reference>
<name>A0A0C1GZ18_9BACT</name>
<evidence type="ECO:0000313" key="3">
    <source>
        <dbReference type="Proteomes" id="UP000031465"/>
    </source>
</evidence>
<keyword evidence="1" id="KW-0472">Membrane</keyword>
<dbReference type="RefSeq" id="WP_162180857.1">
    <property type="nucleotide sequence ID" value="NZ_JSAN01000134.1"/>
</dbReference>
<sequence length="157" mass="18440">MLQPQKNKRHFQLLEVMIAMLLILICVIPSFQIYVNINKQQANVIRVNQRDHLVHLIHADLIEKLYKQTISLDQILARFQAPFEGEELKKKLEEIGYEAVYSLCFLSSEKDIKTAKKYLVELVIQLQDKKQESSFDYTYHIYIDRGARAFKTGPKNL</sequence>
<evidence type="ECO:0000256" key="1">
    <source>
        <dbReference type="SAM" id="Phobius"/>
    </source>
</evidence>
<keyword evidence="1" id="KW-1133">Transmembrane helix</keyword>
<dbReference type="EMBL" id="JSAN01000134">
    <property type="protein sequence ID" value="KIC70834.1"/>
    <property type="molecule type" value="Genomic_DNA"/>
</dbReference>
<dbReference type="PATRIC" id="fig|362787.3.peg.1973"/>